<name>A0A543HZG5_9MICO</name>
<gene>
    <name evidence="2" type="ORF">FBY41_0079</name>
</gene>
<keyword evidence="3" id="KW-1185">Reference proteome</keyword>
<dbReference type="InterPro" id="IPR056086">
    <property type="entry name" value="DUF7669"/>
</dbReference>
<protein>
    <recommendedName>
        <fullName evidence="1">DUF7669 domain-containing protein</fullName>
    </recommendedName>
</protein>
<feature type="domain" description="DUF7669" evidence="1">
    <location>
        <begin position="2"/>
        <end position="53"/>
    </location>
</feature>
<dbReference type="Pfam" id="PF24706">
    <property type="entry name" value="DUF7669"/>
    <property type="match status" value="1"/>
</dbReference>
<evidence type="ECO:0000259" key="1">
    <source>
        <dbReference type="Pfam" id="PF24706"/>
    </source>
</evidence>
<comment type="caution">
    <text evidence="2">The sequence shown here is derived from an EMBL/GenBank/DDBJ whole genome shotgun (WGS) entry which is preliminary data.</text>
</comment>
<organism evidence="2 3">
    <name type="scientific">Humibacillus xanthopallidus</name>
    <dbReference type="NCBI Taxonomy" id="412689"/>
    <lineage>
        <taxon>Bacteria</taxon>
        <taxon>Bacillati</taxon>
        <taxon>Actinomycetota</taxon>
        <taxon>Actinomycetes</taxon>
        <taxon>Micrococcales</taxon>
        <taxon>Intrasporangiaceae</taxon>
        <taxon>Humibacillus</taxon>
    </lineage>
</organism>
<dbReference type="EMBL" id="VFPM01000001">
    <property type="protein sequence ID" value="TQM63733.1"/>
    <property type="molecule type" value="Genomic_DNA"/>
</dbReference>
<accession>A0A543HZG5</accession>
<reference evidence="2 3" key="1">
    <citation type="submission" date="2019-06" db="EMBL/GenBank/DDBJ databases">
        <title>Genome sequencing of plant associated microbes to promote plant fitness in Sorghum bicolor and Oryza sativa.</title>
        <authorList>
            <person name="Coleman-Derr D."/>
        </authorList>
    </citation>
    <scope>NUCLEOTIDE SEQUENCE [LARGE SCALE GENOMIC DNA]</scope>
    <source>
        <strain evidence="2 3">KV-663</strain>
    </source>
</reference>
<proteinExistence type="predicted"/>
<dbReference type="Proteomes" id="UP000316747">
    <property type="component" value="Unassembled WGS sequence"/>
</dbReference>
<dbReference type="AlphaFoldDB" id="A0A543HZG5"/>
<evidence type="ECO:0000313" key="2">
    <source>
        <dbReference type="EMBL" id="TQM63733.1"/>
    </source>
</evidence>
<evidence type="ECO:0000313" key="3">
    <source>
        <dbReference type="Proteomes" id="UP000316747"/>
    </source>
</evidence>
<sequence>MVGWFRRHYPDVKEQSLRAHIQAATSNASAGSRGMFANRQPLITRIEHGLYRRYDAEPALEKSQSDGQPRRAVAQLPPEVDIEEAVGRYLGDRNPTARYASFDYCFNHFQQHRTTVAAWGEPTGMETSCLHLGFYLASWGMLRGSSDLLQRSARHLAPLIEAIAHAPAQVWDLDLDGYDTTGIDLFYRTALDVRSALRPVEASDILVTKVMLGVFGCVPAFDTYFKKGFGVSTFGQAALRRVGDFYQANAPAIDRLREPTLDFTTGQPTTRLYPRAKVVDMTFFIAGGYPGGVAASSQAAGPSGLEENGMQARE</sequence>